<feature type="compositionally biased region" description="Basic and acidic residues" evidence="1">
    <location>
        <begin position="36"/>
        <end position="45"/>
    </location>
</feature>
<feature type="region of interest" description="Disordered" evidence="1">
    <location>
        <begin position="1"/>
        <end position="47"/>
    </location>
</feature>
<dbReference type="EMBL" id="FSRM01000002">
    <property type="protein sequence ID" value="SIO53254.1"/>
    <property type="molecule type" value="Genomic_DNA"/>
</dbReference>
<proteinExistence type="predicted"/>
<name>A0A1N6K9I3_9BURK</name>
<dbReference type="Proteomes" id="UP000184693">
    <property type="component" value="Unassembled WGS sequence"/>
</dbReference>
<evidence type="ECO:0000256" key="1">
    <source>
        <dbReference type="SAM" id="MobiDB-lite"/>
    </source>
</evidence>
<sequence>MSAPDSSNSKAPPSLLADTAKGSQANGSRILANLEGRVEPPTDKPRRSKAPAVLVALLVIAAGGWGAWHVQQRGHGEHPQVAASPAPAATQTAAAPAGASIASMASGAQVSAKAVPAEAASASQAATIVADDSDNKDSKLSADAAASAASGVDDSNRLSRALANGAEASGTSAPLAEAARGAKPAATAANHAAPHHERETVAAHAKHEHDVASNHHASAVAVAQEKKDKQHPAHNTTVAKDDPDADLLAALVARTKPAATKPGVNGATTKVSASTGDPQLAERVKECGTRGFFEDQLCRWRVCDGHWGKDPACPGAAPAKPQQ</sequence>
<dbReference type="AlphaFoldDB" id="A0A1N6K9I3"/>
<feature type="compositionally biased region" description="Polar residues" evidence="1">
    <location>
        <begin position="1"/>
        <end position="11"/>
    </location>
</feature>
<dbReference type="RefSeq" id="WP_074268322.1">
    <property type="nucleotide sequence ID" value="NZ_FSRM01000002.1"/>
</dbReference>
<reference evidence="2 3" key="1">
    <citation type="submission" date="2016-11" db="EMBL/GenBank/DDBJ databases">
        <authorList>
            <person name="Jaros S."/>
            <person name="Januszkiewicz K."/>
            <person name="Wedrychowicz H."/>
        </authorList>
    </citation>
    <scope>NUCLEOTIDE SEQUENCE [LARGE SCALE GENOMIC DNA]</scope>
    <source>
        <strain evidence="2 3">GAS86</strain>
    </source>
</reference>
<evidence type="ECO:0000313" key="3">
    <source>
        <dbReference type="Proteomes" id="UP000184693"/>
    </source>
</evidence>
<protein>
    <submittedName>
        <fullName evidence="2">Uncharacterized protein</fullName>
    </submittedName>
</protein>
<feature type="compositionally biased region" description="Low complexity" evidence="1">
    <location>
        <begin position="173"/>
        <end position="192"/>
    </location>
</feature>
<organism evidence="2 3">
    <name type="scientific">Paraburkholderia phenazinium</name>
    <dbReference type="NCBI Taxonomy" id="60549"/>
    <lineage>
        <taxon>Bacteria</taxon>
        <taxon>Pseudomonadati</taxon>
        <taxon>Pseudomonadota</taxon>
        <taxon>Betaproteobacteria</taxon>
        <taxon>Burkholderiales</taxon>
        <taxon>Burkholderiaceae</taxon>
        <taxon>Paraburkholderia</taxon>
    </lineage>
</organism>
<dbReference type="OrthoDB" id="8724867at2"/>
<accession>A0A1N6K9I3</accession>
<feature type="region of interest" description="Disordered" evidence="1">
    <location>
        <begin position="165"/>
        <end position="242"/>
    </location>
</feature>
<evidence type="ECO:0000313" key="2">
    <source>
        <dbReference type="EMBL" id="SIO53254.1"/>
    </source>
</evidence>
<gene>
    <name evidence="2" type="ORF">SAMN05444168_6502</name>
</gene>
<feature type="compositionally biased region" description="Low complexity" evidence="1">
    <location>
        <begin position="214"/>
        <end position="223"/>
    </location>
</feature>
<feature type="compositionally biased region" description="Basic and acidic residues" evidence="1">
    <location>
        <begin position="194"/>
        <end position="213"/>
    </location>
</feature>